<evidence type="ECO:0000313" key="2">
    <source>
        <dbReference type="EMBL" id="GBP50125.1"/>
    </source>
</evidence>
<feature type="region of interest" description="Disordered" evidence="1">
    <location>
        <begin position="63"/>
        <end position="96"/>
    </location>
</feature>
<proteinExistence type="predicted"/>
<organism evidence="2 3">
    <name type="scientific">Eumeta variegata</name>
    <name type="common">Bagworm moth</name>
    <name type="synonym">Eumeta japonica</name>
    <dbReference type="NCBI Taxonomy" id="151549"/>
    <lineage>
        <taxon>Eukaryota</taxon>
        <taxon>Metazoa</taxon>
        <taxon>Ecdysozoa</taxon>
        <taxon>Arthropoda</taxon>
        <taxon>Hexapoda</taxon>
        <taxon>Insecta</taxon>
        <taxon>Pterygota</taxon>
        <taxon>Neoptera</taxon>
        <taxon>Endopterygota</taxon>
        <taxon>Lepidoptera</taxon>
        <taxon>Glossata</taxon>
        <taxon>Ditrysia</taxon>
        <taxon>Tineoidea</taxon>
        <taxon>Psychidae</taxon>
        <taxon>Oiketicinae</taxon>
        <taxon>Eumeta</taxon>
    </lineage>
</organism>
<sequence length="96" mass="10470">MCAVVSSSTGDRLVTALTSLHIYIAVHCGYLQQSQSRFEFPSKPTERSTVQLDIEPNSFQSKCQTSARVGREFKPRDARTSAGRSGAAASSFRQPS</sequence>
<evidence type="ECO:0000313" key="3">
    <source>
        <dbReference type="Proteomes" id="UP000299102"/>
    </source>
</evidence>
<dbReference type="Proteomes" id="UP000299102">
    <property type="component" value="Unassembled WGS sequence"/>
</dbReference>
<reference evidence="2 3" key="1">
    <citation type="journal article" date="2019" name="Commun. Biol.">
        <title>The bagworm genome reveals a unique fibroin gene that provides high tensile strength.</title>
        <authorList>
            <person name="Kono N."/>
            <person name="Nakamura H."/>
            <person name="Ohtoshi R."/>
            <person name="Tomita M."/>
            <person name="Numata K."/>
            <person name="Arakawa K."/>
        </authorList>
    </citation>
    <scope>NUCLEOTIDE SEQUENCE [LARGE SCALE GENOMIC DNA]</scope>
</reference>
<dbReference type="AlphaFoldDB" id="A0A4C1WJ38"/>
<keyword evidence="3" id="KW-1185">Reference proteome</keyword>
<protein>
    <submittedName>
        <fullName evidence="2">Uncharacterized protein</fullName>
    </submittedName>
</protein>
<dbReference type="EMBL" id="BGZK01000559">
    <property type="protein sequence ID" value="GBP50125.1"/>
    <property type="molecule type" value="Genomic_DNA"/>
</dbReference>
<evidence type="ECO:0000256" key="1">
    <source>
        <dbReference type="SAM" id="MobiDB-lite"/>
    </source>
</evidence>
<feature type="compositionally biased region" description="Low complexity" evidence="1">
    <location>
        <begin position="80"/>
        <end position="96"/>
    </location>
</feature>
<name>A0A4C1WJ38_EUMVA</name>
<accession>A0A4C1WJ38</accession>
<comment type="caution">
    <text evidence="2">The sequence shown here is derived from an EMBL/GenBank/DDBJ whole genome shotgun (WGS) entry which is preliminary data.</text>
</comment>
<feature type="compositionally biased region" description="Basic and acidic residues" evidence="1">
    <location>
        <begin position="69"/>
        <end position="79"/>
    </location>
</feature>
<gene>
    <name evidence="2" type="ORF">EVAR_42806_1</name>
</gene>